<keyword evidence="5" id="KW-0964">Secreted</keyword>
<dbReference type="AlphaFoldDB" id="A0A6A6URK9"/>
<dbReference type="PANTHER" id="PTHR11705:SF147">
    <property type="entry name" value="INACTIVE METALLOCARBOXYPEPTIDASE ECM14"/>
    <property type="match status" value="1"/>
</dbReference>
<sequence>MLRLSTVLSLILLSPALVIAHPATPTHTPSWRKLTDSIISRIWPAPDTPTTHQSSHSSVKQTSLPAALAARDIVLRFNLTSFDQALAIKEAADDLFLDIWEFTDNWVDIRVAKDVVPSLINLLPSSLSKAYAPLIPESVLTSLITSSYPYSTPGSFSPSLRTHTRELFFADYQPISVIYPWLRLLASLFSTHVQVITVGKSFEGRDILGLRIGTRPKNNDQPIRPKKTILVTGGSHAREWISTSSVNYLAYTLATSYGKEHIYTSMVDAFDWIFIPVANPDGYEYTWTTDRLWRKNRQPTPLRFCKGIDLDRSYAFKFDQGSAGNPCSESYAGQGAWEATESVQIRDWARNRTASGAEFVAYLDLHSYSQQVLYPYSYSCDVDPPTLENLEELAFGLVKAMYHSSHGSTYRPAAACEGNVAMDAHGKVSRMPRLEAGGGSALDWFYEEMKIRYSYQIKLRDTGSYGFLLPKDQIIPTGKEVVAAATYLGRFLLGEIGFSEEDIGGASSLFRKPQHSESSAATGDESAEEAPAMLTQFELRRKR</sequence>
<dbReference type="Pfam" id="PF00246">
    <property type="entry name" value="Peptidase_M14"/>
    <property type="match status" value="1"/>
</dbReference>
<evidence type="ECO:0000313" key="20">
    <source>
        <dbReference type="Proteomes" id="UP000799302"/>
    </source>
</evidence>
<dbReference type="OrthoDB" id="3626597at2759"/>
<evidence type="ECO:0000256" key="2">
    <source>
        <dbReference type="ARBA" id="ARBA00004116"/>
    </source>
</evidence>
<dbReference type="PANTHER" id="PTHR11705">
    <property type="entry name" value="PROTEASE FAMILY M14 CARBOXYPEPTIDASE A,B"/>
    <property type="match status" value="1"/>
</dbReference>
<evidence type="ECO:0000256" key="11">
    <source>
        <dbReference type="ARBA" id="ARBA00023316"/>
    </source>
</evidence>
<dbReference type="Proteomes" id="UP000799302">
    <property type="component" value="Unassembled WGS sequence"/>
</dbReference>
<comment type="cofactor">
    <cofactor evidence="1">
        <name>Zn(2+)</name>
        <dbReference type="ChEBI" id="CHEBI:29105"/>
    </cofactor>
</comment>
<evidence type="ECO:0000256" key="15">
    <source>
        <dbReference type="PROSITE-ProRule" id="PRU01379"/>
    </source>
</evidence>
<dbReference type="GO" id="GO:0008270">
    <property type="term" value="F:zinc ion binding"/>
    <property type="evidence" value="ECO:0007669"/>
    <property type="project" value="InterPro"/>
</dbReference>
<evidence type="ECO:0000256" key="3">
    <source>
        <dbReference type="ARBA" id="ARBA00004613"/>
    </source>
</evidence>
<evidence type="ECO:0000256" key="9">
    <source>
        <dbReference type="ARBA" id="ARBA00022833"/>
    </source>
</evidence>
<evidence type="ECO:0000256" key="1">
    <source>
        <dbReference type="ARBA" id="ARBA00001947"/>
    </source>
</evidence>
<evidence type="ECO:0000256" key="7">
    <source>
        <dbReference type="ARBA" id="ARBA00022723"/>
    </source>
</evidence>
<keyword evidence="10" id="KW-1015">Disulfide bond</keyword>
<evidence type="ECO:0000256" key="12">
    <source>
        <dbReference type="ARBA" id="ARBA00025210"/>
    </source>
</evidence>
<keyword evidence="8 17" id="KW-0732">Signal</keyword>
<dbReference type="CDD" id="cd03860">
    <property type="entry name" value="M14_CP_A-B_like"/>
    <property type="match status" value="1"/>
</dbReference>
<evidence type="ECO:0000256" key="13">
    <source>
        <dbReference type="ARBA" id="ARBA00026187"/>
    </source>
</evidence>
<evidence type="ECO:0000256" key="6">
    <source>
        <dbReference type="ARBA" id="ARBA00022554"/>
    </source>
</evidence>
<organism evidence="19 20">
    <name type="scientific">Microthyrium microscopicum</name>
    <dbReference type="NCBI Taxonomy" id="703497"/>
    <lineage>
        <taxon>Eukaryota</taxon>
        <taxon>Fungi</taxon>
        <taxon>Dikarya</taxon>
        <taxon>Ascomycota</taxon>
        <taxon>Pezizomycotina</taxon>
        <taxon>Dothideomycetes</taxon>
        <taxon>Dothideomycetes incertae sedis</taxon>
        <taxon>Microthyriales</taxon>
        <taxon>Microthyriaceae</taxon>
        <taxon>Microthyrium</taxon>
    </lineage>
</organism>
<feature type="region of interest" description="Disordered" evidence="16">
    <location>
        <begin position="509"/>
        <end position="543"/>
    </location>
</feature>
<accession>A0A6A6URK9</accession>
<dbReference type="FunFam" id="3.40.630.10:FF:000060">
    <property type="entry name" value="Putative metallocarboxypeptidase ecm14"/>
    <property type="match status" value="1"/>
</dbReference>
<comment type="function">
    <text evidence="12">Inactive carboxypeptidase that may play a role in cell wall organization and biogenesis.</text>
</comment>
<dbReference type="GO" id="GO:0006508">
    <property type="term" value="P:proteolysis"/>
    <property type="evidence" value="ECO:0007669"/>
    <property type="project" value="InterPro"/>
</dbReference>
<dbReference type="GO" id="GO:0005773">
    <property type="term" value="C:vacuole"/>
    <property type="evidence" value="ECO:0007669"/>
    <property type="project" value="UniProtKB-SubCell"/>
</dbReference>
<feature type="chain" id="PRO_5025523725" description="Inactive metallocarboxypeptidase ECM14" evidence="17">
    <location>
        <begin position="21"/>
        <end position="543"/>
    </location>
</feature>
<proteinExistence type="inferred from homology"/>
<feature type="signal peptide" evidence="17">
    <location>
        <begin position="1"/>
        <end position="20"/>
    </location>
</feature>
<dbReference type="GO" id="GO:0005576">
    <property type="term" value="C:extracellular region"/>
    <property type="evidence" value="ECO:0007669"/>
    <property type="project" value="UniProtKB-SubCell"/>
</dbReference>
<dbReference type="InterPro" id="IPR000834">
    <property type="entry name" value="Peptidase_M14"/>
</dbReference>
<dbReference type="SUPFAM" id="SSF53187">
    <property type="entry name" value="Zn-dependent exopeptidases"/>
    <property type="match status" value="1"/>
</dbReference>
<comment type="similarity">
    <text evidence="4 15">Belongs to the peptidase M14 family.</text>
</comment>
<evidence type="ECO:0000256" key="14">
    <source>
        <dbReference type="ARBA" id="ARBA00026213"/>
    </source>
</evidence>
<comment type="caution">
    <text evidence="15">Lacks conserved residue(s) required for the propagation of feature annotation.</text>
</comment>
<dbReference type="Gene3D" id="3.40.630.10">
    <property type="entry name" value="Zn peptidases"/>
    <property type="match status" value="1"/>
</dbReference>
<keyword evidence="20" id="KW-1185">Reference proteome</keyword>
<dbReference type="EMBL" id="MU004230">
    <property type="protein sequence ID" value="KAF2674103.1"/>
    <property type="molecule type" value="Genomic_DNA"/>
</dbReference>
<dbReference type="InterPro" id="IPR057246">
    <property type="entry name" value="CARBOXYPEPT_ZN_1"/>
</dbReference>
<feature type="domain" description="Peptidase M14" evidence="18">
    <location>
        <begin position="171"/>
        <end position="492"/>
    </location>
</feature>
<keyword evidence="7" id="KW-0479">Metal-binding</keyword>
<evidence type="ECO:0000256" key="16">
    <source>
        <dbReference type="SAM" id="MobiDB-lite"/>
    </source>
</evidence>
<evidence type="ECO:0000259" key="18">
    <source>
        <dbReference type="PROSITE" id="PS52035"/>
    </source>
</evidence>
<name>A0A6A6URK9_9PEZI</name>
<evidence type="ECO:0000256" key="10">
    <source>
        <dbReference type="ARBA" id="ARBA00023157"/>
    </source>
</evidence>
<evidence type="ECO:0000313" key="19">
    <source>
        <dbReference type="EMBL" id="KAF2674103.1"/>
    </source>
</evidence>
<gene>
    <name evidence="19" type="ORF">BT63DRAFT_394620</name>
</gene>
<reference evidence="19" key="1">
    <citation type="journal article" date="2020" name="Stud. Mycol.">
        <title>101 Dothideomycetes genomes: a test case for predicting lifestyles and emergence of pathogens.</title>
        <authorList>
            <person name="Haridas S."/>
            <person name="Albert R."/>
            <person name="Binder M."/>
            <person name="Bloem J."/>
            <person name="Labutti K."/>
            <person name="Salamov A."/>
            <person name="Andreopoulos B."/>
            <person name="Baker S."/>
            <person name="Barry K."/>
            <person name="Bills G."/>
            <person name="Bluhm B."/>
            <person name="Cannon C."/>
            <person name="Castanera R."/>
            <person name="Culley D."/>
            <person name="Daum C."/>
            <person name="Ezra D."/>
            <person name="Gonzalez J."/>
            <person name="Henrissat B."/>
            <person name="Kuo A."/>
            <person name="Liang C."/>
            <person name="Lipzen A."/>
            <person name="Lutzoni F."/>
            <person name="Magnuson J."/>
            <person name="Mondo S."/>
            <person name="Nolan M."/>
            <person name="Ohm R."/>
            <person name="Pangilinan J."/>
            <person name="Park H.-J."/>
            <person name="Ramirez L."/>
            <person name="Alfaro M."/>
            <person name="Sun H."/>
            <person name="Tritt A."/>
            <person name="Yoshinaga Y."/>
            <person name="Zwiers L.-H."/>
            <person name="Turgeon B."/>
            <person name="Goodwin S."/>
            <person name="Spatafora J."/>
            <person name="Crous P."/>
            <person name="Grigoriev I."/>
        </authorList>
    </citation>
    <scope>NUCLEOTIDE SEQUENCE</scope>
    <source>
        <strain evidence="19">CBS 115976</strain>
    </source>
</reference>
<protein>
    <recommendedName>
        <fullName evidence="13">Inactive metallocarboxypeptidase ECM14</fullName>
    </recommendedName>
    <alternativeName>
        <fullName evidence="14">Inactive metallocarboxypeptidase ecm14</fullName>
    </alternativeName>
</protein>
<evidence type="ECO:0000256" key="8">
    <source>
        <dbReference type="ARBA" id="ARBA00022729"/>
    </source>
</evidence>
<dbReference type="GO" id="GO:0071555">
    <property type="term" value="P:cell wall organization"/>
    <property type="evidence" value="ECO:0007669"/>
    <property type="project" value="UniProtKB-KW"/>
</dbReference>
<evidence type="ECO:0000256" key="5">
    <source>
        <dbReference type="ARBA" id="ARBA00022525"/>
    </source>
</evidence>
<keyword evidence="11" id="KW-0961">Cell wall biogenesis/degradation</keyword>
<evidence type="ECO:0000256" key="4">
    <source>
        <dbReference type="ARBA" id="ARBA00005988"/>
    </source>
</evidence>
<evidence type="ECO:0000256" key="17">
    <source>
        <dbReference type="SAM" id="SignalP"/>
    </source>
</evidence>
<keyword evidence="6" id="KW-0926">Vacuole</keyword>
<dbReference type="GO" id="GO:0004181">
    <property type="term" value="F:metallocarboxypeptidase activity"/>
    <property type="evidence" value="ECO:0007669"/>
    <property type="project" value="InterPro"/>
</dbReference>
<keyword evidence="9" id="KW-0862">Zinc</keyword>
<comment type="subcellular location">
    <subcellularLocation>
        <location evidence="3">Secreted</location>
    </subcellularLocation>
    <subcellularLocation>
        <location evidence="2">Vacuole</location>
    </subcellularLocation>
</comment>
<dbReference type="PRINTS" id="PR00765">
    <property type="entry name" value="CRBOXYPTASEA"/>
</dbReference>
<dbReference type="SMART" id="SM00631">
    <property type="entry name" value="Zn_pept"/>
    <property type="match status" value="1"/>
</dbReference>
<dbReference type="PROSITE" id="PS52035">
    <property type="entry name" value="PEPTIDASE_M14"/>
    <property type="match status" value="1"/>
</dbReference>
<dbReference type="PROSITE" id="PS00132">
    <property type="entry name" value="CARBOXYPEPT_ZN_1"/>
    <property type="match status" value="1"/>
</dbReference>